<gene>
    <name evidence="1" type="ORF">CAI16_19290</name>
</gene>
<dbReference type="Pfam" id="PF03318">
    <property type="entry name" value="ETX_MTX2"/>
    <property type="match status" value="1"/>
</dbReference>
<organism evidence="1 2">
    <name type="scientific">Virgibacillus dokdonensis</name>
    <dbReference type="NCBI Taxonomy" id="302167"/>
    <lineage>
        <taxon>Bacteria</taxon>
        <taxon>Bacillati</taxon>
        <taxon>Bacillota</taxon>
        <taxon>Bacilli</taxon>
        <taxon>Bacillales</taxon>
        <taxon>Bacillaceae</taxon>
        <taxon>Virgibacillus</taxon>
    </lineage>
</organism>
<dbReference type="SUPFAM" id="SSF56973">
    <property type="entry name" value="Aerolisin/ETX pore-forming domain"/>
    <property type="match status" value="1"/>
</dbReference>
<name>A0A3E0WGC1_9BACI</name>
<evidence type="ECO:0000313" key="2">
    <source>
        <dbReference type="Proteomes" id="UP000256488"/>
    </source>
</evidence>
<evidence type="ECO:0000313" key="1">
    <source>
        <dbReference type="EMBL" id="RFA31992.1"/>
    </source>
</evidence>
<dbReference type="CDD" id="cd20226">
    <property type="entry name" value="PFM_Cry51Aa-like"/>
    <property type="match status" value="1"/>
</dbReference>
<dbReference type="Gene3D" id="2.170.15.10">
    <property type="entry name" value="Proaerolysin, chain A, domain 3"/>
    <property type="match status" value="1"/>
</dbReference>
<dbReference type="InterPro" id="IPR004991">
    <property type="entry name" value="Aerolysin-like"/>
</dbReference>
<sequence>MDLNALPFPQFVHSSKNDFTYCSKLVCNYTWYNVSLFRYKERRGIVTILDLQKAIVLASQEYAVGNNLEFYYINNVNFVQTNFELPNNTLLVDTLGRAIVTSKELTNETDKPITQRVHFDEQTENKLNVQTTYGYKFGAQTDKNAKIDVYFTLYDDRITTTFKYNPSIETTYTSKETLNWSQNIPIVVPPRTKTKIDYIITIGNFNTPISYFISVYGIVVFKYRSGPSDITYVPLTYRGETGESIGDIMGRIYNINARTNPIYGYWLDVEGTLNLEGCLGIQSETRIKNTPLQGNPLPESIQSILGETKKQAIFF</sequence>
<protein>
    <submittedName>
        <fullName evidence="1">Uncharacterized protein</fullName>
    </submittedName>
</protein>
<accession>A0A3E0WGC1</accession>
<reference evidence="1 2" key="1">
    <citation type="submission" date="2017-05" db="EMBL/GenBank/DDBJ databases">
        <title>Virgibacillus sp. AK90 isolated from a saltern of Kakinada, India.</title>
        <authorList>
            <person name="Gupta V."/>
            <person name="Sidhu C."/>
            <person name="Korpole S."/>
            <person name="Pinnaka A.K."/>
        </authorList>
    </citation>
    <scope>NUCLEOTIDE SEQUENCE [LARGE SCALE GENOMIC DNA]</scope>
    <source>
        <strain evidence="1 2">AK90</strain>
    </source>
</reference>
<comment type="caution">
    <text evidence="1">The sequence shown here is derived from an EMBL/GenBank/DDBJ whole genome shotgun (WGS) entry which is preliminary data.</text>
</comment>
<dbReference type="EMBL" id="NFZX01000085">
    <property type="protein sequence ID" value="RFA31992.1"/>
    <property type="molecule type" value="Genomic_DNA"/>
</dbReference>
<proteinExistence type="predicted"/>
<dbReference type="Proteomes" id="UP000256488">
    <property type="component" value="Unassembled WGS sequence"/>
</dbReference>
<dbReference type="AlphaFoldDB" id="A0A3E0WGC1"/>